<dbReference type="EMBL" id="JAPMOU010000003">
    <property type="protein sequence ID" value="MDE1461008.1"/>
    <property type="molecule type" value="Genomic_DNA"/>
</dbReference>
<keyword evidence="7" id="KW-0472">Membrane</keyword>
<proteinExistence type="inferred from homology"/>
<dbReference type="InterPro" id="IPR006972">
    <property type="entry name" value="BipB-like_C"/>
</dbReference>
<dbReference type="Proteomes" id="UP001528823">
    <property type="component" value="Unassembled WGS sequence"/>
</dbReference>
<accession>A0ABT5U6B6</accession>
<feature type="coiled-coil region" evidence="5">
    <location>
        <begin position="295"/>
        <end position="326"/>
    </location>
</feature>
<name>A0ABT5U6B6_9GAMM</name>
<evidence type="ECO:0000313" key="10">
    <source>
        <dbReference type="Proteomes" id="UP001528823"/>
    </source>
</evidence>
<organism evidence="9 10">
    <name type="scientific">Spartinivicinus poritis</name>
    <dbReference type="NCBI Taxonomy" id="2994640"/>
    <lineage>
        <taxon>Bacteria</taxon>
        <taxon>Pseudomonadati</taxon>
        <taxon>Pseudomonadota</taxon>
        <taxon>Gammaproteobacteria</taxon>
        <taxon>Oceanospirillales</taxon>
        <taxon>Zooshikellaceae</taxon>
        <taxon>Spartinivicinus</taxon>
    </lineage>
</organism>
<evidence type="ECO:0000256" key="6">
    <source>
        <dbReference type="SAM" id="MobiDB-lite"/>
    </source>
</evidence>
<comment type="similarity">
    <text evidence="4">Belongs to the SctE/SipB/YopB family.</text>
</comment>
<feature type="region of interest" description="Disordered" evidence="6">
    <location>
        <begin position="79"/>
        <end position="118"/>
    </location>
</feature>
<protein>
    <submittedName>
        <fullName evidence="9">Type III secretion system translocon subunit SctE</fullName>
    </submittedName>
</protein>
<dbReference type="RefSeq" id="WP_274687377.1">
    <property type="nucleotide sequence ID" value="NZ_JAPMOU010000003.1"/>
</dbReference>
<keyword evidence="2" id="KW-1043">Host membrane</keyword>
<keyword evidence="3" id="KW-0843">Virulence</keyword>
<feature type="transmembrane region" description="Helical" evidence="7">
    <location>
        <begin position="125"/>
        <end position="144"/>
    </location>
</feature>
<evidence type="ECO:0000256" key="4">
    <source>
        <dbReference type="ARBA" id="ARBA00035640"/>
    </source>
</evidence>
<evidence type="ECO:0000256" key="3">
    <source>
        <dbReference type="ARBA" id="ARBA00023026"/>
    </source>
</evidence>
<evidence type="ECO:0000259" key="8">
    <source>
        <dbReference type="Pfam" id="PF04888"/>
    </source>
</evidence>
<evidence type="ECO:0000313" key="9">
    <source>
        <dbReference type="EMBL" id="MDE1461008.1"/>
    </source>
</evidence>
<keyword evidence="5" id="KW-0175">Coiled coil</keyword>
<keyword evidence="10" id="KW-1185">Reference proteome</keyword>
<gene>
    <name evidence="9" type="primary">sctE</name>
    <name evidence="9" type="ORF">ORQ98_03385</name>
</gene>
<reference evidence="9 10" key="1">
    <citation type="submission" date="2022-11" db="EMBL/GenBank/DDBJ databases">
        <title>Spartinivicinus poritis sp. nov., isolated from scleractinian coral Porites lutea.</title>
        <authorList>
            <person name="Zhang G."/>
            <person name="Cai L."/>
            <person name="Wei Q."/>
        </authorList>
    </citation>
    <scope>NUCLEOTIDE SEQUENCE [LARGE SCALE GENOMIC DNA]</scope>
    <source>
        <strain evidence="9 10">A2-2</strain>
    </source>
</reference>
<comment type="subcellular location">
    <subcellularLocation>
        <location evidence="1">Host membrane</location>
        <topology evidence="1">Multi-pass membrane protein</topology>
    </subcellularLocation>
</comment>
<keyword evidence="7" id="KW-0812">Transmembrane</keyword>
<dbReference type="Pfam" id="PF04888">
    <property type="entry name" value="SseC"/>
    <property type="match status" value="1"/>
</dbReference>
<evidence type="ECO:0000256" key="1">
    <source>
        <dbReference type="ARBA" id="ARBA00004301"/>
    </source>
</evidence>
<comment type="caution">
    <text evidence="9">The sequence shown here is derived from an EMBL/GenBank/DDBJ whole genome shotgun (WGS) entry which is preliminary data.</text>
</comment>
<sequence>MNDRVTFPTTAQPALVDVKGSGDVLGVFQAILSQADEILGRVKAEPGNQASSHECACKHKLDKPAIVPNDVQMAELREKSAEERKRSKFDSIANAKEETKDLHEKRREERAEAAEKHKEAQKAGVWGKVFGWLGTIATAIMAIGCLLTPGLQGAAVALFAATALSAMSLTEGGMKALTSVMESIAKVILELPGVKELLDKFGVKEEDFIKVCAQVLVVALIVGSSIAAACVTGGASLAGTVAQFAAKAASMAQKIISAVMTHLPRIVKSIEFAVGVGTAATGIAKGAIQYETTQVESAIKKLQGLLKDLQRIIEDNTESLKSLFQEIADIWQGCSDLIQSSKSSTDVVNRNMV</sequence>
<evidence type="ECO:0000256" key="2">
    <source>
        <dbReference type="ARBA" id="ARBA00022870"/>
    </source>
</evidence>
<keyword evidence="7" id="KW-1133">Transmembrane helix</keyword>
<evidence type="ECO:0000256" key="7">
    <source>
        <dbReference type="SAM" id="Phobius"/>
    </source>
</evidence>
<feature type="domain" description="Translocator protein BipB-like C-terminal" evidence="8">
    <location>
        <begin position="72"/>
        <end position="261"/>
    </location>
</feature>
<evidence type="ECO:0000256" key="5">
    <source>
        <dbReference type="SAM" id="Coils"/>
    </source>
</evidence>